<sequence>MKEKQSKEKQSKEKIDKNFFKAMNYELAGEIGVIDNEDMINNKRIDSPEDNVEK</sequence>
<dbReference type="EMBL" id="JAHLPM010000001">
    <property type="protein sequence ID" value="MBU5436812.1"/>
    <property type="molecule type" value="Genomic_DNA"/>
</dbReference>
<comment type="caution">
    <text evidence="1">The sequence shown here is derived from an EMBL/GenBank/DDBJ whole genome shotgun (WGS) entry which is preliminary data.</text>
</comment>
<proteinExistence type="predicted"/>
<accession>A0ABS6E1Z9</accession>
<evidence type="ECO:0000313" key="2">
    <source>
        <dbReference type="Proteomes" id="UP000749471"/>
    </source>
</evidence>
<protein>
    <submittedName>
        <fullName evidence="1">Uncharacterized protein</fullName>
    </submittedName>
</protein>
<dbReference type="Proteomes" id="UP000749471">
    <property type="component" value="Unassembled WGS sequence"/>
</dbReference>
<gene>
    <name evidence="1" type="ORF">KQI42_02260</name>
</gene>
<dbReference type="RefSeq" id="WP_216516283.1">
    <property type="nucleotide sequence ID" value="NZ_JAHLPM010000001.1"/>
</dbReference>
<evidence type="ECO:0000313" key="1">
    <source>
        <dbReference type="EMBL" id="MBU5436812.1"/>
    </source>
</evidence>
<organism evidence="1 2">
    <name type="scientific">Tissierella simiarum</name>
    <dbReference type="NCBI Taxonomy" id="2841534"/>
    <lineage>
        <taxon>Bacteria</taxon>
        <taxon>Bacillati</taxon>
        <taxon>Bacillota</taxon>
        <taxon>Tissierellia</taxon>
        <taxon>Tissierellales</taxon>
        <taxon>Tissierellaceae</taxon>
        <taxon>Tissierella</taxon>
    </lineage>
</organism>
<reference evidence="1 2" key="1">
    <citation type="submission" date="2021-06" db="EMBL/GenBank/DDBJ databases">
        <authorList>
            <person name="Sun Q."/>
            <person name="Li D."/>
        </authorList>
    </citation>
    <scope>NUCLEOTIDE SEQUENCE [LARGE SCALE GENOMIC DNA]</scope>
    <source>
        <strain evidence="1 2">MSJ-40</strain>
    </source>
</reference>
<keyword evidence="2" id="KW-1185">Reference proteome</keyword>
<name>A0ABS6E1Z9_9FIRM</name>